<keyword evidence="7" id="KW-1185">Reference proteome</keyword>
<dbReference type="GeneID" id="100838334"/>
<dbReference type="PANTHER" id="PTHR14107:SF18">
    <property type="entry name" value="OS11G0176000 PROTEIN"/>
    <property type="match status" value="1"/>
</dbReference>
<feature type="compositionally biased region" description="Gly residues" evidence="4">
    <location>
        <begin position="7"/>
        <end position="16"/>
    </location>
</feature>
<reference evidence="6" key="3">
    <citation type="submission" date="2018-08" db="UniProtKB">
        <authorList>
            <consortium name="EnsemblPlants"/>
        </authorList>
    </citation>
    <scope>IDENTIFICATION</scope>
    <source>
        <strain evidence="6">cv. Bd21</strain>
    </source>
</reference>
<dbReference type="InterPro" id="IPR036322">
    <property type="entry name" value="WD40_repeat_dom_sf"/>
</dbReference>
<dbReference type="eggNOG" id="KOG2394">
    <property type="taxonomic scope" value="Eukaryota"/>
</dbReference>
<evidence type="ECO:0000313" key="5">
    <source>
        <dbReference type="EMBL" id="KQJ89205.1"/>
    </source>
</evidence>
<feature type="region of interest" description="Disordered" evidence="4">
    <location>
        <begin position="1"/>
        <end position="27"/>
    </location>
</feature>
<gene>
    <name evidence="6" type="primary">LOC100838334</name>
    <name evidence="5" type="ORF">BRADI_4g24190v3</name>
</gene>
<dbReference type="OMA" id="FILPEPQ"/>
<evidence type="ECO:0000313" key="7">
    <source>
        <dbReference type="Proteomes" id="UP000008810"/>
    </source>
</evidence>
<organism evidence="5">
    <name type="scientific">Brachypodium distachyon</name>
    <name type="common">Purple false brome</name>
    <name type="synonym">Trachynia distachya</name>
    <dbReference type="NCBI Taxonomy" id="15368"/>
    <lineage>
        <taxon>Eukaryota</taxon>
        <taxon>Viridiplantae</taxon>
        <taxon>Streptophyta</taxon>
        <taxon>Embryophyta</taxon>
        <taxon>Tracheophyta</taxon>
        <taxon>Spermatophyta</taxon>
        <taxon>Magnoliopsida</taxon>
        <taxon>Liliopsida</taxon>
        <taxon>Poales</taxon>
        <taxon>Poaceae</taxon>
        <taxon>BOP clade</taxon>
        <taxon>Pooideae</taxon>
        <taxon>Stipodae</taxon>
        <taxon>Brachypodieae</taxon>
        <taxon>Brachypodium</taxon>
    </lineage>
</organism>
<dbReference type="STRING" id="15368.I1IN27"/>
<evidence type="ECO:0000256" key="1">
    <source>
        <dbReference type="ARBA" id="ARBA00022574"/>
    </source>
</evidence>
<feature type="repeat" description="WD" evidence="3">
    <location>
        <begin position="336"/>
        <end position="377"/>
    </location>
</feature>
<sequence length="565" mass="60345">MATSSSSGGGGGGGAPGLKTYFKTPEGRHKLQYEKTHSPSVLHYNHGAGGKTVSEMTVAYLKEKPAGQGSTPSTPSSSSGMRSAAARLLGTGNGSRTLSFAGSNGVSRAVSGSSRVGGGVGMSTSVSGSQAVANYDGKGTYIIFNTADTLFMSDLNSHDKDPVKSIHFSNSNPLCHAFDPEAKDGHDLIVGVWSGDVYSMSLRQQLQDPGKKPVASQHFINKDKDGTANSRCTCVAWVPEREGIFVVSNADGNLYVYDKSKDGNADWTFPTVKDQSQLTISHAKSTKSNPIARWHICQGAINAISFSPDGAYMATVGRDGYLRVFDFAKEQLIFGGKSYYGALLCCSWSADGKYLLSGGEDDLVQVWSMDDRKMVAWGEGHTSWVSAVAFDSYWSPPNSDEAEDNVMYRFGSVGQDTQLLLWDLAMDEIAVPLRHPSSGSPTFSSGSPSAHWDSACPPPTGVLQPSPRMRDVPKLSPLVAHRVHADPLSGLEFTSESIVTICREGLIKIWARPHHNVENIQQTNSSELVGGNTISKDKTDKTITSSIKAGASNSSFKQPSSVIFS</sequence>
<dbReference type="HOGENOM" id="CLU_036858_0_0_1"/>
<evidence type="ECO:0000313" key="6">
    <source>
        <dbReference type="EnsemblPlants" id="KQJ89205"/>
    </source>
</evidence>
<dbReference type="InterPro" id="IPR015943">
    <property type="entry name" value="WD40/YVTN_repeat-like_dom_sf"/>
</dbReference>
<dbReference type="KEGG" id="bdi:100838334"/>
<feature type="compositionally biased region" description="Low complexity" evidence="4">
    <location>
        <begin position="69"/>
        <end position="80"/>
    </location>
</feature>
<name>I1IN27_BRADI</name>
<dbReference type="InterPro" id="IPR051362">
    <property type="entry name" value="WD_repeat_creC_regulators"/>
</dbReference>
<reference evidence="5 6" key="1">
    <citation type="journal article" date="2010" name="Nature">
        <title>Genome sequencing and analysis of the model grass Brachypodium distachyon.</title>
        <authorList>
            <consortium name="International Brachypodium Initiative"/>
        </authorList>
    </citation>
    <scope>NUCLEOTIDE SEQUENCE [LARGE SCALE GENOMIC DNA]</scope>
    <source>
        <strain evidence="5 6">Bd21</strain>
    </source>
</reference>
<dbReference type="SMART" id="SM00320">
    <property type="entry name" value="WD40"/>
    <property type="match status" value="5"/>
</dbReference>
<dbReference type="PANTHER" id="PTHR14107">
    <property type="entry name" value="WD REPEAT PROTEIN"/>
    <property type="match status" value="1"/>
</dbReference>
<reference evidence="5" key="2">
    <citation type="submission" date="2017-06" db="EMBL/GenBank/DDBJ databases">
        <title>WGS assembly of Brachypodium distachyon.</title>
        <authorList>
            <consortium name="The International Brachypodium Initiative"/>
            <person name="Lucas S."/>
            <person name="Harmon-Smith M."/>
            <person name="Lail K."/>
            <person name="Tice H."/>
            <person name="Grimwood J."/>
            <person name="Bruce D."/>
            <person name="Barry K."/>
            <person name="Shu S."/>
            <person name="Lindquist E."/>
            <person name="Wang M."/>
            <person name="Pitluck S."/>
            <person name="Vogel J.P."/>
            <person name="Garvin D.F."/>
            <person name="Mockler T.C."/>
            <person name="Schmutz J."/>
            <person name="Rokhsar D."/>
            <person name="Bevan M.W."/>
        </authorList>
    </citation>
    <scope>NUCLEOTIDE SEQUENCE</scope>
    <source>
        <strain evidence="5">Bd21</strain>
    </source>
</reference>
<dbReference type="OrthoDB" id="3367at2759"/>
<dbReference type="Proteomes" id="UP000008810">
    <property type="component" value="Chromosome 4"/>
</dbReference>
<dbReference type="EnsemblPlants" id="KQJ89205">
    <property type="protein sequence ID" value="KQJ89205"/>
    <property type="gene ID" value="BRADI_4g24190v3"/>
</dbReference>
<proteinExistence type="predicted"/>
<dbReference type="SUPFAM" id="SSF50978">
    <property type="entry name" value="WD40 repeat-like"/>
    <property type="match status" value="1"/>
</dbReference>
<feature type="region of interest" description="Disordered" evidence="4">
    <location>
        <begin position="64"/>
        <end position="84"/>
    </location>
</feature>
<evidence type="ECO:0000256" key="2">
    <source>
        <dbReference type="ARBA" id="ARBA00022737"/>
    </source>
</evidence>
<dbReference type="PROSITE" id="PS50082">
    <property type="entry name" value="WD_REPEATS_2"/>
    <property type="match status" value="2"/>
</dbReference>
<dbReference type="Gramene" id="KQJ89205">
    <property type="protein sequence ID" value="KQJ89205"/>
    <property type="gene ID" value="BRADI_4g24190v3"/>
</dbReference>
<evidence type="ECO:0000256" key="3">
    <source>
        <dbReference type="PROSITE-ProRule" id="PRU00221"/>
    </source>
</evidence>
<protein>
    <submittedName>
        <fullName evidence="5 6">Uncharacterized protein</fullName>
    </submittedName>
</protein>
<dbReference type="Pfam" id="PF00400">
    <property type="entry name" value="WD40"/>
    <property type="match status" value="2"/>
</dbReference>
<keyword evidence="1 3" id="KW-0853">WD repeat</keyword>
<accession>I1IN27</accession>
<evidence type="ECO:0000256" key="4">
    <source>
        <dbReference type="SAM" id="MobiDB-lite"/>
    </source>
</evidence>
<dbReference type="InterPro" id="IPR001680">
    <property type="entry name" value="WD40_rpt"/>
</dbReference>
<keyword evidence="2" id="KW-0677">Repeat</keyword>
<dbReference type="Gene3D" id="2.130.10.10">
    <property type="entry name" value="YVTN repeat-like/Quinoprotein amine dehydrogenase"/>
    <property type="match status" value="1"/>
</dbReference>
<dbReference type="EMBL" id="CM000883">
    <property type="protein sequence ID" value="KQJ89205.1"/>
    <property type="molecule type" value="Genomic_DNA"/>
</dbReference>
<feature type="compositionally biased region" description="Low complexity" evidence="4">
    <location>
        <begin position="436"/>
        <end position="449"/>
    </location>
</feature>
<dbReference type="RefSeq" id="XP_003577792.1">
    <property type="nucleotide sequence ID" value="XM_003577744.4"/>
</dbReference>
<feature type="region of interest" description="Disordered" evidence="4">
    <location>
        <begin position="436"/>
        <end position="466"/>
    </location>
</feature>
<feature type="repeat" description="WD" evidence="3">
    <location>
        <begin position="301"/>
        <end position="335"/>
    </location>
</feature>
<dbReference type="AlphaFoldDB" id="I1IN27"/>